<accession>A0A2S8G4G6</accession>
<dbReference type="RefSeq" id="WP_105350736.1">
    <property type="nucleotide sequence ID" value="NZ_PUIA01000016.1"/>
</dbReference>
<evidence type="ECO:0000313" key="1">
    <source>
        <dbReference type="EMBL" id="PQO39338.1"/>
    </source>
</evidence>
<dbReference type="OrthoDB" id="291690at2"/>
<evidence type="ECO:0000313" key="2">
    <source>
        <dbReference type="Proteomes" id="UP000240009"/>
    </source>
</evidence>
<name>A0A2S8G4G6_9BACT</name>
<sequence>MPLERKRRGDRADIKLRDWNTIGEAVDVVQGGRAYLGGEELAYSRQSTIVHIYNGSGGNVDRHGVLGIDGILVTESDNANEFADRPSFEGTTPTTADHLGRFVVLLEPIADGAIGRACLVGLVIANVQINDANDTHAEVLNSSSVKLTSSRHGTARILYKPAGTGDKLCAVKIGHDPGDVIRNVSLTEAMGDTTAQQASFTFSNYSGGGIGHDPYNLWGNAATSMTGKVFWNASTFRWEFLDIHSCDAVT</sequence>
<dbReference type="EMBL" id="PUIA01000016">
    <property type="protein sequence ID" value="PQO39338.1"/>
    <property type="molecule type" value="Genomic_DNA"/>
</dbReference>
<comment type="caution">
    <text evidence="1">The sequence shown here is derived from an EMBL/GenBank/DDBJ whole genome shotgun (WGS) entry which is preliminary data.</text>
</comment>
<reference evidence="1 2" key="1">
    <citation type="submission" date="2018-02" db="EMBL/GenBank/DDBJ databases">
        <title>Comparative genomes isolates from brazilian mangrove.</title>
        <authorList>
            <person name="Araujo J.E."/>
            <person name="Taketani R.G."/>
            <person name="Silva M.C.P."/>
            <person name="Loureco M.V."/>
            <person name="Andreote F.D."/>
        </authorList>
    </citation>
    <scope>NUCLEOTIDE SEQUENCE [LARGE SCALE GENOMIC DNA]</scope>
    <source>
        <strain evidence="1 2">HEX-2 MGV</strain>
    </source>
</reference>
<proteinExistence type="predicted"/>
<protein>
    <submittedName>
        <fullName evidence="1">Uncharacterized protein</fullName>
    </submittedName>
</protein>
<organism evidence="1 2">
    <name type="scientific">Blastopirellula marina</name>
    <dbReference type="NCBI Taxonomy" id="124"/>
    <lineage>
        <taxon>Bacteria</taxon>
        <taxon>Pseudomonadati</taxon>
        <taxon>Planctomycetota</taxon>
        <taxon>Planctomycetia</taxon>
        <taxon>Pirellulales</taxon>
        <taxon>Pirellulaceae</taxon>
        <taxon>Blastopirellula</taxon>
    </lineage>
</organism>
<dbReference type="Proteomes" id="UP000240009">
    <property type="component" value="Unassembled WGS sequence"/>
</dbReference>
<gene>
    <name evidence="1" type="ORF">C5Y96_05650</name>
</gene>
<dbReference type="AlphaFoldDB" id="A0A2S8G4G6"/>